<evidence type="ECO:0000313" key="4">
    <source>
        <dbReference type="Proteomes" id="UP000319210"/>
    </source>
</evidence>
<accession>A0A4Y3R955</accession>
<proteinExistence type="predicted"/>
<organism evidence="3 4">
    <name type="scientific">Streptomyces cacaoi</name>
    <dbReference type="NCBI Taxonomy" id="1898"/>
    <lineage>
        <taxon>Bacteria</taxon>
        <taxon>Bacillati</taxon>
        <taxon>Actinomycetota</taxon>
        <taxon>Actinomycetes</taxon>
        <taxon>Kitasatosporales</taxon>
        <taxon>Streptomycetaceae</taxon>
        <taxon>Streptomyces</taxon>
    </lineage>
</organism>
<name>A0A4Y3R955_STRCI</name>
<protein>
    <recommendedName>
        <fullName evidence="2">SGNH hydrolase-type esterase domain-containing protein</fullName>
    </recommendedName>
</protein>
<dbReference type="EMBL" id="BJMM01000090">
    <property type="protein sequence ID" value="GEB54206.1"/>
    <property type="molecule type" value="Genomic_DNA"/>
</dbReference>
<sequence length="634" mass="66901">MHRRLRSRTVPLPQAVRTGPGAPAVAAVLTVLAVAAVLMPAPAATAHARGQAPPADTAHRPHPIERLFDNRGISDDAAPAAADFDGAGRSLSAQDLRAAGWGPGRRVDVDGATLRMPRRSPGRPDNVRADGQRLRLTGRGDALALLVAATSPDGPAQPLSASGTVRYRDGGRSPYTLTAGDWRSGPLSTKAVALPHLNDGHGTQTAERTRLYVVTVPLERGREVASVQLPPDPGDHADLHVFDAVVRPDARGWSGSWSASTAGYTGTGLWRDQTMRLVVHTSVGGPAARVRLENTFASLPVRIGHASVAVRAEGARTVGRPAPLTFDGGRAGTRIPAGARAVSDPVRLRVPADADLLVSIHLPEPVRAAPVHSEAQQRSYLSEAGSGDRTGDTDGSAFTRSLTMWPFLTGVDVRGGPGSVVTLGDSITDGVRSTEGADRRWPDVLARRILARDGHDGIPRYGVLNHGISANRVVSDRYPGDGVSTDTGGVSAEHRLERDVFGQTNARTMVLFEGINDVRWGASPGEVVAGMKAIAARARERGLRVIVATITPCEGYHDCTAEVDARRTAVNAFIRDNGGTFDAVLDFDAVLRDPARPARMLPAYDSGDHLHPGDTGLRALGDSVDLRVLAGRDD</sequence>
<feature type="domain" description="SGNH hydrolase-type esterase" evidence="2">
    <location>
        <begin position="423"/>
        <end position="618"/>
    </location>
</feature>
<evidence type="ECO:0000313" key="3">
    <source>
        <dbReference type="EMBL" id="GEB54206.1"/>
    </source>
</evidence>
<keyword evidence="4" id="KW-1185">Reference proteome</keyword>
<evidence type="ECO:0000256" key="1">
    <source>
        <dbReference type="SAM" id="MobiDB-lite"/>
    </source>
</evidence>
<dbReference type="Pfam" id="PF13472">
    <property type="entry name" value="Lipase_GDSL_2"/>
    <property type="match status" value="1"/>
</dbReference>
<dbReference type="InterPro" id="IPR013830">
    <property type="entry name" value="SGNH_hydro"/>
</dbReference>
<dbReference type="AlphaFoldDB" id="A0A4Y3R955"/>
<dbReference type="CDD" id="cd01830">
    <property type="entry name" value="XynE_like"/>
    <property type="match status" value="1"/>
</dbReference>
<evidence type="ECO:0000259" key="2">
    <source>
        <dbReference type="Pfam" id="PF13472"/>
    </source>
</evidence>
<comment type="caution">
    <text evidence="3">The sequence shown here is derived from an EMBL/GenBank/DDBJ whole genome shotgun (WGS) entry which is preliminary data.</text>
</comment>
<reference evidence="3 4" key="1">
    <citation type="submission" date="2019-06" db="EMBL/GenBank/DDBJ databases">
        <title>Whole genome shotgun sequence of Streptomyces cacaoi subsp. cacaoi NBRC 12748.</title>
        <authorList>
            <person name="Hosoyama A."/>
            <person name="Uohara A."/>
            <person name="Ohji S."/>
            <person name="Ichikawa N."/>
        </authorList>
    </citation>
    <scope>NUCLEOTIDE SEQUENCE [LARGE SCALE GENOMIC DNA]</scope>
    <source>
        <strain evidence="3 4">NBRC 12748</strain>
    </source>
</reference>
<gene>
    <name evidence="3" type="ORF">SCA03_67570</name>
</gene>
<dbReference type="PANTHER" id="PTHR43784">
    <property type="entry name" value="GDSL-LIKE LIPASE/ACYLHYDROLASE, PUTATIVE (AFU_ORTHOLOGUE AFUA_2G00820)-RELATED"/>
    <property type="match status" value="1"/>
</dbReference>
<dbReference type="InterPro" id="IPR053140">
    <property type="entry name" value="GDSL_Rv0518-like"/>
</dbReference>
<feature type="region of interest" description="Disordered" evidence="1">
    <location>
        <begin position="369"/>
        <end position="393"/>
    </location>
</feature>
<dbReference type="SUPFAM" id="SSF52266">
    <property type="entry name" value="SGNH hydrolase"/>
    <property type="match status" value="1"/>
</dbReference>
<dbReference type="PANTHER" id="PTHR43784:SF2">
    <property type="entry name" value="GDSL-LIKE LIPASE_ACYLHYDROLASE, PUTATIVE (AFU_ORTHOLOGUE AFUA_2G00820)-RELATED"/>
    <property type="match status" value="1"/>
</dbReference>
<dbReference type="InterPro" id="IPR036514">
    <property type="entry name" value="SGNH_hydro_sf"/>
</dbReference>
<dbReference type="Proteomes" id="UP000319210">
    <property type="component" value="Unassembled WGS sequence"/>
</dbReference>
<dbReference type="Gene3D" id="3.40.50.1110">
    <property type="entry name" value="SGNH hydrolase"/>
    <property type="match status" value="1"/>
</dbReference>